<sequence>MTEAALEKYSAELTEILELRGVPEEEITQIVREVESHAAESSEDPAFEFGTPSEYADNFAPRFHMIR</sequence>
<evidence type="ECO:0000313" key="2">
    <source>
        <dbReference type="Proteomes" id="UP000298424"/>
    </source>
</evidence>
<organism evidence="1 2">
    <name type="scientific">Cryobacterium lyxosi</name>
    <dbReference type="NCBI Taxonomy" id="1259228"/>
    <lineage>
        <taxon>Bacteria</taxon>
        <taxon>Bacillati</taxon>
        <taxon>Actinomycetota</taxon>
        <taxon>Actinomycetes</taxon>
        <taxon>Micrococcales</taxon>
        <taxon>Microbacteriaceae</taxon>
        <taxon>Cryobacterium</taxon>
    </lineage>
</organism>
<name>A0A4R8ZL17_9MICO</name>
<comment type="caution">
    <text evidence="1">The sequence shown here is derived from an EMBL/GenBank/DDBJ whole genome shotgun (WGS) entry which is preliminary data.</text>
</comment>
<accession>A0A4R8ZL17</accession>
<dbReference type="AlphaFoldDB" id="A0A4R8ZL17"/>
<protein>
    <submittedName>
        <fullName evidence="1">Uncharacterized protein</fullName>
    </submittedName>
</protein>
<evidence type="ECO:0000313" key="1">
    <source>
        <dbReference type="EMBL" id="TFD28813.1"/>
    </source>
</evidence>
<dbReference type="OrthoDB" id="5192631at2"/>
<dbReference type="RefSeq" id="WP_134571480.1">
    <property type="nucleotide sequence ID" value="NZ_SOGT01000002.1"/>
</dbReference>
<reference evidence="1 2" key="1">
    <citation type="submission" date="2019-03" db="EMBL/GenBank/DDBJ databases">
        <title>Genomics of glacier-inhabiting Cryobacterium strains.</title>
        <authorList>
            <person name="Liu Q."/>
            <person name="Xin Y.-H."/>
        </authorList>
    </citation>
    <scope>NUCLEOTIDE SEQUENCE [LARGE SCALE GENOMIC DNA]</scope>
    <source>
        <strain evidence="1 2">TMT1-1</strain>
    </source>
</reference>
<proteinExistence type="predicted"/>
<dbReference type="Proteomes" id="UP000298424">
    <property type="component" value="Unassembled WGS sequence"/>
</dbReference>
<dbReference type="Pfam" id="PF22564">
    <property type="entry name" value="HAAS"/>
    <property type="match status" value="1"/>
</dbReference>
<dbReference type="EMBL" id="SOGT01000002">
    <property type="protein sequence ID" value="TFD28813.1"/>
    <property type="molecule type" value="Genomic_DNA"/>
</dbReference>
<gene>
    <name evidence="1" type="ORF">E3T27_02720</name>
</gene>
<keyword evidence="2" id="KW-1185">Reference proteome</keyword>